<gene>
    <name evidence="8" type="ORF">PBIL07802_LOCUS18351</name>
</gene>
<organism evidence="8">
    <name type="scientific">Palpitomonas bilix</name>
    <dbReference type="NCBI Taxonomy" id="652834"/>
    <lineage>
        <taxon>Eukaryota</taxon>
        <taxon>Eukaryota incertae sedis</taxon>
    </lineage>
</organism>
<feature type="transmembrane region" description="Helical" evidence="6">
    <location>
        <begin position="609"/>
        <end position="634"/>
    </location>
</feature>
<feature type="transmembrane region" description="Helical" evidence="6">
    <location>
        <begin position="914"/>
        <end position="936"/>
    </location>
</feature>
<dbReference type="Gene3D" id="1.10.287.70">
    <property type="match status" value="2"/>
</dbReference>
<feature type="transmembrane region" description="Helical" evidence="6">
    <location>
        <begin position="349"/>
        <end position="372"/>
    </location>
</feature>
<evidence type="ECO:0000259" key="7">
    <source>
        <dbReference type="PROSITE" id="PS50222"/>
    </source>
</evidence>
<sequence>MAGHEEVKGVELNDFNEDIGQKGRRRTSINVVVVDGAGRRKTVAVDEDSKEASTYTRANWYRRSTMAALEQEARTSQPLFSPLMWAYQSPLQEDDLFDASVAACHAQQGLSGRKVVDIDCERQVKCHLFYYSRWKYVMLVVVVMAHLLLGFFEWHWWCETEEDVCNVTRTGAKCNCSATPYFTPNKSITTAVCFFGEWECGVPVLPDSFPYKIKQEAGYSIFENEDGEEPNRETVLKPMVSMVLELIILTIYLADLGVKVAVLKRSKGSIASAFKLAFRDIIVCLKLATIVLIVLDYLITESVIAHQGLISPNIWFLHPTRCLRPIFLISTIPQLRRIFRTMLKALKEILSVLALIGLFLLFFCILGTALFLSVDNQRWEYFPTFNMALINLIVLLSTANYPDVMMPAYRANTAYFIFFFFFIMIGLYFLFSLVLAVVYNFYDNYQKKDIMSILVKKGVGLGRAWQLVSSGQGKLELPQWMTMMKYLKPLETQSKCRILFSALDKNAKGYLDEEDFEQLEVAFEKYSIQPTVGPEHGEALTKMEKLRKCRHRMRKVVLHKGFRMSIDFIILINMLISIVFIDFFARVLLTYKDVATTKDALTMVDSSDLLVVLAGNTYNTWNIIGFFFLVVYIVEAAVKLIALTCRGYFRIGWNGFDFFLVSVSVILEVVDWVSGNGSFSTTKCGVNATDCYYYDNASNSILYRPRENGVSDDDIFGDVAVSFRHIILLFRTARGLRLLSHINTFKVVVATLLQLLPSLAGFFSVIFCGYYFFAIIGVESLGGRLYVGEPNQLECLHSINISDPATVSLFGVHISLSIPVSASINTTMIDAIAASANQSAFPPCGFSVYPAIGAPKLVPASSYHESDYYKNNFNGVIYSIITLFELMVVNNWFITMDGYVRATASDFTRIYFVAFYVISVIFIINVVVAFVIDAFIMKFEEKRAEDLERAQRRREGKLELDSDGIDKDNSATLRSSQKRGFDALLESKLASEEKEEVLNAVKSRKEEFASQKRDVKSRKEKLASQRLVKSGDEATPGDEVKSPIYRGKGLPSRDGSI</sequence>
<evidence type="ECO:0000256" key="6">
    <source>
        <dbReference type="SAM" id="Phobius"/>
    </source>
</evidence>
<dbReference type="InterPro" id="IPR005821">
    <property type="entry name" value="Ion_trans_dom"/>
</dbReference>
<evidence type="ECO:0000256" key="4">
    <source>
        <dbReference type="ARBA" id="ARBA00023136"/>
    </source>
</evidence>
<dbReference type="InterPro" id="IPR027359">
    <property type="entry name" value="Volt_channel_dom_sf"/>
</dbReference>
<evidence type="ECO:0000256" key="5">
    <source>
        <dbReference type="SAM" id="MobiDB-lite"/>
    </source>
</evidence>
<accession>A0A7S3DFL6</accession>
<dbReference type="InterPro" id="IPR002048">
    <property type="entry name" value="EF_hand_dom"/>
</dbReference>
<feature type="transmembrane region" description="Helical" evidence="6">
    <location>
        <begin position="755"/>
        <end position="776"/>
    </location>
</feature>
<feature type="transmembrane region" description="Helical" evidence="6">
    <location>
        <begin position="876"/>
        <end position="894"/>
    </location>
</feature>
<dbReference type="SUPFAM" id="SSF47473">
    <property type="entry name" value="EF-hand"/>
    <property type="match status" value="1"/>
</dbReference>
<dbReference type="Gene3D" id="1.20.120.350">
    <property type="entry name" value="Voltage-gated potassium channels. Chain C"/>
    <property type="match status" value="1"/>
</dbReference>
<feature type="transmembrane region" description="Helical" evidence="6">
    <location>
        <begin position="136"/>
        <end position="157"/>
    </location>
</feature>
<evidence type="ECO:0000256" key="3">
    <source>
        <dbReference type="ARBA" id="ARBA00022989"/>
    </source>
</evidence>
<dbReference type="AlphaFoldDB" id="A0A7S3DFL6"/>
<evidence type="ECO:0000256" key="1">
    <source>
        <dbReference type="ARBA" id="ARBA00004141"/>
    </source>
</evidence>
<dbReference type="InterPro" id="IPR011992">
    <property type="entry name" value="EF-hand-dom_pair"/>
</dbReference>
<evidence type="ECO:0000256" key="2">
    <source>
        <dbReference type="ARBA" id="ARBA00022692"/>
    </source>
</evidence>
<keyword evidence="4 6" id="KW-0472">Membrane</keyword>
<proteinExistence type="predicted"/>
<feature type="region of interest" description="Disordered" evidence="5">
    <location>
        <begin position="1009"/>
        <end position="1057"/>
    </location>
</feature>
<dbReference type="PANTHER" id="PTHR46726">
    <property type="entry name" value="TWO PORE CHANNEL 3"/>
    <property type="match status" value="1"/>
</dbReference>
<name>A0A7S3DFL6_9EUKA</name>
<reference evidence="8" key="1">
    <citation type="submission" date="2021-01" db="EMBL/GenBank/DDBJ databases">
        <authorList>
            <person name="Corre E."/>
            <person name="Pelletier E."/>
            <person name="Niang G."/>
            <person name="Scheremetjew M."/>
            <person name="Finn R."/>
            <person name="Kale V."/>
            <person name="Holt S."/>
            <person name="Cochrane G."/>
            <person name="Meng A."/>
            <person name="Brown T."/>
            <person name="Cohen L."/>
        </authorList>
    </citation>
    <scope>NUCLEOTIDE SEQUENCE</scope>
    <source>
        <strain evidence="8">NIES-2562</strain>
    </source>
</reference>
<feature type="transmembrane region" description="Helical" evidence="6">
    <location>
        <begin position="278"/>
        <end position="299"/>
    </location>
</feature>
<dbReference type="Pfam" id="PF00520">
    <property type="entry name" value="Ion_trans"/>
    <property type="match status" value="2"/>
</dbReference>
<dbReference type="PANTHER" id="PTHR46726:SF1">
    <property type="entry name" value="TWO-PORE CALCIUM CHANNEL 3"/>
    <property type="match status" value="1"/>
</dbReference>
<dbReference type="GO" id="GO:0005509">
    <property type="term" value="F:calcium ion binding"/>
    <property type="evidence" value="ECO:0007669"/>
    <property type="project" value="InterPro"/>
</dbReference>
<keyword evidence="2 6" id="KW-0812">Transmembrane</keyword>
<dbReference type="GO" id="GO:0005216">
    <property type="term" value="F:monoatomic ion channel activity"/>
    <property type="evidence" value="ECO:0007669"/>
    <property type="project" value="InterPro"/>
</dbReference>
<evidence type="ECO:0000313" key="8">
    <source>
        <dbReference type="EMBL" id="CAE0256097.1"/>
    </source>
</evidence>
<feature type="domain" description="EF-hand" evidence="7">
    <location>
        <begin position="491"/>
        <end position="526"/>
    </location>
</feature>
<feature type="transmembrane region" description="Helical" evidence="6">
    <location>
        <begin position="655"/>
        <end position="673"/>
    </location>
</feature>
<dbReference type="GO" id="GO:0016020">
    <property type="term" value="C:membrane"/>
    <property type="evidence" value="ECO:0007669"/>
    <property type="project" value="UniProtKB-SubCell"/>
</dbReference>
<feature type="transmembrane region" description="Helical" evidence="6">
    <location>
        <begin position="384"/>
        <end position="402"/>
    </location>
</feature>
<dbReference type="SUPFAM" id="SSF81324">
    <property type="entry name" value="Voltage-gated potassium channels"/>
    <property type="match status" value="2"/>
</dbReference>
<comment type="subcellular location">
    <subcellularLocation>
        <location evidence="1">Membrane</location>
        <topology evidence="1">Multi-pass membrane protein</topology>
    </subcellularLocation>
</comment>
<keyword evidence="3 6" id="KW-1133">Transmembrane helix</keyword>
<feature type="transmembrane region" description="Helical" evidence="6">
    <location>
        <begin position="568"/>
        <end position="589"/>
    </location>
</feature>
<dbReference type="EMBL" id="HBIB01028188">
    <property type="protein sequence ID" value="CAE0256097.1"/>
    <property type="molecule type" value="Transcribed_RNA"/>
</dbReference>
<dbReference type="PROSITE" id="PS50222">
    <property type="entry name" value="EF_HAND_2"/>
    <property type="match status" value="1"/>
</dbReference>
<protein>
    <recommendedName>
        <fullName evidence="7">EF-hand domain-containing protein</fullName>
    </recommendedName>
</protein>
<feature type="transmembrane region" description="Helical" evidence="6">
    <location>
        <begin position="239"/>
        <end position="258"/>
    </location>
</feature>
<feature type="transmembrane region" description="Helical" evidence="6">
    <location>
        <begin position="414"/>
        <end position="442"/>
    </location>
</feature>